<dbReference type="RefSeq" id="WP_186245041.1">
    <property type="nucleotide sequence ID" value="NZ_OCTY01000002.1"/>
</dbReference>
<organism evidence="1 2">
    <name type="scientific">Mycobacterium simulans</name>
    <dbReference type="NCBI Taxonomy" id="627089"/>
    <lineage>
        <taxon>Bacteria</taxon>
        <taxon>Bacillati</taxon>
        <taxon>Actinomycetota</taxon>
        <taxon>Actinomycetes</taxon>
        <taxon>Mycobacteriales</taxon>
        <taxon>Mycobacteriaceae</taxon>
        <taxon>Mycobacterium</taxon>
    </lineage>
</organism>
<proteinExistence type="predicted"/>
<protein>
    <submittedName>
        <fullName evidence="1">Uncharacterized protein</fullName>
    </submittedName>
</protein>
<keyword evidence="2" id="KW-1185">Reference proteome</keyword>
<dbReference type="EMBL" id="OCTY01000002">
    <property type="protein sequence ID" value="SOJ57687.1"/>
    <property type="molecule type" value="Genomic_DNA"/>
</dbReference>
<sequence>MRRIPVTREATPQIRGWVPDTLRAKEFTVTRAELDALAWLTDCAQQIALLARLAVDKGL</sequence>
<evidence type="ECO:0000313" key="1">
    <source>
        <dbReference type="EMBL" id="SOJ57687.1"/>
    </source>
</evidence>
<reference evidence="1 2" key="1">
    <citation type="submission" date="2017-10" db="EMBL/GenBank/DDBJ databases">
        <authorList>
            <consortium name="Urmite Genomes"/>
        </authorList>
    </citation>
    <scope>NUCLEOTIDE SEQUENCE [LARGE SCALE GENOMIC DNA]</scope>
    <source>
        <strain evidence="1 2">FB-527</strain>
    </source>
</reference>
<dbReference type="Proteomes" id="UP000554965">
    <property type="component" value="Unassembled WGS sequence"/>
</dbReference>
<dbReference type="AlphaFoldDB" id="A0A7Z7ND07"/>
<name>A0A7Z7ND07_9MYCO</name>
<comment type="caution">
    <text evidence="1">The sequence shown here is derived from an EMBL/GenBank/DDBJ whole genome shotgun (WGS) entry which is preliminary data.</text>
</comment>
<gene>
    <name evidence="1" type="ORF">MSIMFB_05164</name>
</gene>
<evidence type="ECO:0000313" key="2">
    <source>
        <dbReference type="Proteomes" id="UP000554965"/>
    </source>
</evidence>
<accession>A0A7Z7ND07</accession>